<keyword evidence="2" id="KW-0808">Transferase</keyword>
<comment type="caution">
    <text evidence="2">The sequence shown here is derived from an EMBL/GenBank/DDBJ whole genome shotgun (WGS) entry which is preliminary data.</text>
</comment>
<sequence>MIAGATFLRRIAEVLARGRMVRRRLPNGVAIYVTPDSQLGYLRSRLDDRMLRIAWETVTPSSVVWDIGANCGVFAFGCAGARSIVAVEPDPFLCHVVQRSMALNGVAVKLVAAAAASAVGLAEFSIAARGRASNHLTRVGGRSQAGGERARILVPTITLDGLLDVSAPPTLLKIDVEGAEVDVLRGARRVLSEARPAIHLEVDQSTESDCRAILEAADYDTTALDEMNWFCVPRRRLTAAA</sequence>
<keyword evidence="2" id="KW-0489">Methyltransferase</keyword>
<keyword evidence="3" id="KW-1185">Reference proteome</keyword>
<dbReference type="Gene3D" id="3.40.50.150">
    <property type="entry name" value="Vaccinia Virus protein VP39"/>
    <property type="match status" value="1"/>
</dbReference>
<accession>A0A4V3CWU9</accession>
<dbReference type="EMBL" id="SNXY01000006">
    <property type="protein sequence ID" value="TDP87778.1"/>
    <property type="molecule type" value="Genomic_DNA"/>
</dbReference>
<organism evidence="2 3">
    <name type="scientific">Oharaeibacter diazotrophicus</name>
    <dbReference type="NCBI Taxonomy" id="1920512"/>
    <lineage>
        <taxon>Bacteria</taxon>
        <taxon>Pseudomonadati</taxon>
        <taxon>Pseudomonadota</taxon>
        <taxon>Alphaproteobacteria</taxon>
        <taxon>Hyphomicrobiales</taxon>
        <taxon>Pleomorphomonadaceae</taxon>
        <taxon>Oharaeibacter</taxon>
    </lineage>
</organism>
<dbReference type="GO" id="GO:0008168">
    <property type="term" value="F:methyltransferase activity"/>
    <property type="evidence" value="ECO:0007669"/>
    <property type="project" value="UniProtKB-KW"/>
</dbReference>
<dbReference type="GO" id="GO:0032259">
    <property type="term" value="P:methylation"/>
    <property type="evidence" value="ECO:0007669"/>
    <property type="project" value="UniProtKB-KW"/>
</dbReference>
<dbReference type="Proteomes" id="UP000294547">
    <property type="component" value="Unassembled WGS sequence"/>
</dbReference>
<name>A0A4V3CWU9_9HYPH</name>
<evidence type="ECO:0000313" key="3">
    <source>
        <dbReference type="Proteomes" id="UP000294547"/>
    </source>
</evidence>
<protein>
    <submittedName>
        <fullName evidence="2">FkbM family methyltransferase</fullName>
    </submittedName>
</protein>
<evidence type="ECO:0000313" key="2">
    <source>
        <dbReference type="EMBL" id="TDP87778.1"/>
    </source>
</evidence>
<feature type="domain" description="Methyltransferase FkbM" evidence="1">
    <location>
        <begin position="66"/>
        <end position="219"/>
    </location>
</feature>
<dbReference type="InterPro" id="IPR029063">
    <property type="entry name" value="SAM-dependent_MTases_sf"/>
</dbReference>
<dbReference type="NCBIfam" id="TIGR01444">
    <property type="entry name" value="fkbM_fam"/>
    <property type="match status" value="1"/>
</dbReference>
<proteinExistence type="predicted"/>
<dbReference type="PANTHER" id="PTHR34203">
    <property type="entry name" value="METHYLTRANSFERASE, FKBM FAMILY PROTEIN"/>
    <property type="match status" value="1"/>
</dbReference>
<evidence type="ECO:0000259" key="1">
    <source>
        <dbReference type="Pfam" id="PF05050"/>
    </source>
</evidence>
<gene>
    <name evidence="2" type="ORF">EDD54_1677</name>
</gene>
<dbReference type="SUPFAM" id="SSF53335">
    <property type="entry name" value="S-adenosyl-L-methionine-dependent methyltransferases"/>
    <property type="match status" value="1"/>
</dbReference>
<dbReference type="InterPro" id="IPR006342">
    <property type="entry name" value="FkbM_mtfrase"/>
</dbReference>
<dbReference type="AlphaFoldDB" id="A0A4V3CWU9"/>
<reference evidence="2 3" key="1">
    <citation type="submission" date="2019-03" db="EMBL/GenBank/DDBJ databases">
        <title>Genomic Encyclopedia of Type Strains, Phase IV (KMG-IV): sequencing the most valuable type-strain genomes for metagenomic binning, comparative biology and taxonomic classification.</title>
        <authorList>
            <person name="Goeker M."/>
        </authorList>
    </citation>
    <scope>NUCLEOTIDE SEQUENCE [LARGE SCALE GENOMIC DNA]</scope>
    <source>
        <strain evidence="2 3">DSM 102969</strain>
    </source>
</reference>
<dbReference type="PANTHER" id="PTHR34203:SF15">
    <property type="entry name" value="SLL1173 PROTEIN"/>
    <property type="match status" value="1"/>
</dbReference>
<dbReference type="Pfam" id="PF05050">
    <property type="entry name" value="Methyltransf_21"/>
    <property type="match status" value="1"/>
</dbReference>
<dbReference type="RefSeq" id="WP_165644355.1">
    <property type="nucleotide sequence ID" value="NZ_WUJM01000021.1"/>
</dbReference>
<dbReference type="InterPro" id="IPR052514">
    <property type="entry name" value="SAM-dependent_MTase"/>
</dbReference>